<feature type="compositionally biased region" description="Low complexity" evidence="1">
    <location>
        <begin position="156"/>
        <end position="175"/>
    </location>
</feature>
<evidence type="ECO:0000313" key="5">
    <source>
        <dbReference type="Proteomes" id="UP000542210"/>
    </source>
</evidence>
<feature type="region of interest" description="Disordered" evidence="1">
    <location>
        <begin position="156"/>
        <end position="218"/>
    </location>
</feature>
<dbReference type="AlphaFoldDB" id="A0A7W7DBB7"/>
<keyword evidence="2" id="KW-0472">Membrane</keyword>
<feature type="domain" description="DUF11" evidence="3">
    <location>
        <begin position="41"/>
        <end position="148"/>
    </location>
</feature>
<dbReference type="Gene3D" id="2.60.40.10">
    <property type="entry name" value="Immunoglobulins"/>
    <property type="match status" value="1"/>
</dbReference>
<dbReference type="InterPro" id="IPR047589">
    <property type="entry name" value="DUF11_rpt"/>
</dbReference>
<dbReference type="GO" id="GO:0005975">
    <property type="term" value="P:carbohydrate metabolic process"/>
    <property type="evidence" value="ECO:0007669"/>
    <property type="project" value="UniProtKB-ARBA"/>
</dbReference>
<evidence type="ECO:0000256" key="2">
    <source>
        <dbReference type="SAM" id="Phobius"/>
    </source>
</evidence>
<dbReference type="Pfam" id="PF01345">
    <property type="entry name" value="DUF11"/>
    <property type="match status" value="1"/>
</dbReference>
<reference evidence="4 5" key="1">
    <citation type="submission" date="2020-08" db="EMBL/GenBank/DDBJ databases">
        <title>Sequencing the genomes of 1000 actinobacteria strains.</title>
        <authorList>
            <person name="Klenk H.-P."/>
        </authorList>
    </citation>
    <scope>NUCLEOTIDE SEQUENCE [LARGE SCALE GENOMIC DNA]</scope>
    <source>
        <strain evidence="4 5">DSM 45784</strain>
    </source>
</reference>
<name>A0A7W7DBB7_9ACTN</name>
<dbReference type="InterPro" id="IPR001434">
    <property type="entry name" value="OmcB-like_DUF11"/>
</dbReference>
<proteinExistence type="predicted"/>
<evidence type="ECO:0000313" key="4">
    <source>
        <dbReference type="EMBL" id="MBB4703693.1"/>
    </source>
</evidence>
<dbReference type="NCBIfam" id="TIGR01451">
    <property type="entry name" value="B_ant_repeat"/>
    <property type="match status" value="1"/>
</dbReference>
<dbReference type="EMBL" id="JACHND010000001">
    <property type="protein sequence ID" value="MBB4703693.1"/>
    <property type="molecule type" value="Genomic_DNA"/>
</dbReference>
<sequence length="258" mass="26528">MFSLVNDLNGCYVKRSDTGWAMVAASLACLPDPAGAATPPGDTVRAGHEVVYTLTVRNDGPAPAREVVVRDPIDERLEFRSATPSSCGYRAGTLTCGLGRLDVGESVTFEWRGRVAPDTPDGYVLHNVAKVSTPTPEARLSNNTAHARITVVNRPATARSTAEAASSGATVETSAKTITVAEPGTAGGTAGPGSEPSPKSPAKPSPRTRATPAGGPDASGGLPFTGALVWPPALASLLLVAGLAVLWAVRRRREPRGG</sequence>
<gene>
    <name evidence="4" type="ORF">BJ982_005237</name>
</gene>
<feature type="transmembrane region" description="Helical" evidence="2">
    <location>
        <begin position="228"/>
        <end position="249"/>
    </location>
</feature>
<dbReference type="InterPro" id="IPR013783">
    <property type="entry name" value="Ig-like_fold"/>
</dbReference>
<comment type="caution">
    <text evidence="4">The sequence shown here is derived from an EMBL/GenBank/DDBJ whole genome shotgun (WGS) entry which is preliminary data.</text>
</comment>
<evidence type="ECO:0000259" key="3">
    <source>
        <dbReference type="Pfam" id="PF01345"/>
    </source>
</evidence>
<dbReference type="RefSeq" id="WP_184884273.1">
    <property type="nucleotide sequence ID" value="NZ_BOOV01000001.1"/>
</dbReference>
<organism evidence="4 5">
    <name type="scientific">Sphaerisporangium siamense</name>
    <dbReference type="NCBI Taxonomy" id="795645"/>
    <lineage>
        <taxon>Bacteria</taxon>
        <taxon>Bacillati</taxon>
        <taxon>Actinomycetota</taxon>
        <taxon>Actinomycetes</taxon>
        <taxon>Streptosporangiales</taxon>
        <taxon>Streptosporangiaceae</taxon>
        <taxon>Sphaerisporangium</taxon>
    </lineage>
</organism>
<keyword evidence="2" id="KW-0812">Transmembrane</keyword>
<keyword evidence="2" id="KW-1133">Transmembrane helix</keyword>
<keyword evidence="5" id="KW-1185">Reference proteome</keyword>
<accession>A0A7W7DBB7</accession>
<protein>
    <submittedName>
        <fullName evidence="4">Putative repeat protein (TIGR01451 family)</fullName>
    </submittedName>
</protein>
<evidence type="ECO:0000256" key="1">
    <source>
        <dbReference type="SAM" id="MobiDB-lite"/>
    </source>
</evidence>
<dbReference type="Proteomes" id="UP000542210">
    <property type="component" value="Unassembled WGS sequence"/>
</dbReference>